<sequence length="80" mass="8840">MMTREELGFALPCGCSPLNAVFTGLKGFNSSEYLALKTVYCGVVDTVLRLLELYMQYRNTLLKTSLPGTESSGYPVIYTC</sequence>
<protein>
    <submittedName>
        <fullName evidence="1">Uncharacterized protein</fullName>
    </submittedName>
</protein>
<dbReference type="eggNOG" id="arCOG12985">
    <property type="taxonomic scope" value="Archaea"/>
</dbReference>
<dbReference type="HOGENOM" id="CLU_2581233_0_0_2"/>
<evidence type="ECO:0000313" key="1">
    <source>
        <dbReference type="EMBL" id="ACL11743.1"/>
    </source>
</evidence>
<dbReference type="AlphaFoldDB" id="B8D6L2"/>
<proteinExistence type="predicted"/>
<dbReference type="Proteomes" id="UP000006903">
    <property type="component" value="Chromosome"/>
</dbReference>
<gene>
    <name evidence="1" type="ordered locus">DKAM_1417</name>
</gene>
<dbReference type="STRING" id="490899.DKAM_1417"/>
<dbReference type="KEGG" id="dka:DKAM_1417"/>
<name>B8D6L2_DESA1</name>
<accession>B8D6L2</accession>
<dbReference type="EMBL" id="CP001140">
    <property type="protein sequence ID" value="ACL11743.1"/>
    <property type="molecule type" value="Genomic_DNA"/>
</dbReference>
<organism evidence="1 2">
    <name type="scientific">Desulfurococcus amylolyticus (strain DSM 18924 / JCM 16383 / VKM B-2413 / 1221n)</name>
    <name type="common">Desulfurococcus kamchatkensis</name>
    <dbReference type="NCBI Taxonomy" id="490899"/>
    <lineage>
        <taxon>Archaea</taxon>
        <taxon>Thermoproteota</taxon>
        <taxon>Thermoprotei</taxon>
        <taxon>Desulfurococcales</taxon>
        <taxon>Desulfurococcaceae</taxon>
        <taxon>Desulfurococcus</taxon>
    </lineage>
</organism>
<evidence type="ECO:0000313" key="2">
    <source>
        <dbReference type="Proteomes" id="UP000006903"/>
    </source>
</evidence>
<reference evidence="1 2" key="1">
    <citation type="journal article" date="2009" name="J. Bacteriol.">
        <title>Complete genome sequence of the anaerobic, protein-degrading hyperthermophilic crenarchaeon Desulfurococcus kamchatkensis.</title>
        <authorList>
            <person name="Ravin N.V."/>
            <person name="Mardanov A.V."/>
            <person name="Beletsky A.V."/>
            <person name="Kublanov I.V."/>
            <person name="Kolganova T.V."/>
            <person name="Lebedinsky A.V."/>
            <person name="Chernyh N.A."/>
            <person name="Bonch-Osmolovskaya E.A."/>
            <person name="Skryabin K.G."/>
        </authorList>
    </citation>
    <scope>NUCLEOTIDE SEQUENCE [LARGE SCALE GENOMIC DNA]</scope>
    <source>
        <strain evidence="2">DSM 18924 / JCM 16383 / VKM B-2413 / 1221n</strain>
    </source>
</reference>